<feature type="transmembrane region" description="Helical" evidence="1">
    <location>
        <begin position="491"/>
        <end position="513"/>
    </location>
</feature>
<keyword evidence="1" id="KW-0472">Membrane</keyword>
<evidence type="ECO:0000313" key="3">
    <source>
        <dbReference type="Proteomes" id="UP001219355"/>
    </source>
</evidence>
<keyword evidence="1" id="KW-0812">Transmembrane</keyword>
<keyword evidence="1" id="KW-1133">Transmembrane helix</keyword>
<organism evidence="2 3">
    <name type="scientific">Emydomyces testavorans</name>
    <dbReference type="NCBI Taxonomy" id="2070801"/>
    <lineage>
        <taxon>Eukaryota</taxon>
        <taxon>Fungi</taxon>
        <taxon>Dikarya</taxon>
        <taxon>Ascomycota</taxon>
        <taxon>Pezizomycotina</taxon>
        <taxon>Eurotiomycetes</taxon>
        <taxon>Eurotiomycetidae</taxon>
        <taxon>Onygenales</taxon>
        <taxon>Nannizziopsiaceae</taxon>
        <taxon>Emydomyces</taxon>
    </lineage>
</organism>
<dbReference type="AlphaFoldDB" id="A0AAF0DKN4"/>
<dbReference type="Proteomes" id="UP001219355">
    <property type="component" value="Chromosome 3"/>
</dbReference>
<accession>A0AAF0DKN4</accession>
<dbReference type="EMBL" id="CP120629">
    <property type="protein sequence ID" value="WEW59211.1"/>
    <property type="molecule type" value="Genomic_DNA"/>
</dbReference>
<reference evidence="2" key="1">
    <citation type="submission" date="2023-03" db="EMBL/GenBank/DDBJ databases">
        <title>Emydomyces testavorans Genome Sequence.</title>
        <authorList>
            <person name="Hoyer L."/>
        </authorList>
    </citation>
    <scope>NUCLEOTIDE SEQUENCE</scope>
    <source>
        <strain evidence="2">16-2883</strain>
    </source>
</reference>
<protein>
    <submittedName>
        <fullName evidence="2">Uncharacterized protein</fullName>
    </submittedName>
</protein>
<evidence type="ECO:0000313" key="2">
    <source>
        <dbReference type="EMBL" id="WEW59211.1"/>
    </source>
</evidence>
<sequence length="521" mass="58867">MDFLGMEKGPSTGTARRARLKASWSGVSGQILGGFTRSKRQKIGGSANSKHHPFALRLLQRHSPSRDMAKETGHVSSRFLYFQWLSFAFPLKDIHISPTTSDLSSYASLLFDQFKPGNEQECGFESSAVRVLTSPTVTDLSWYSSWLSRQLNNLPSTLRRMRVGCSQLSNETTFNRIFTAVGKYAQENEGISIDEVVEHLRKTEKMDGTSESFHAQRLLVFAILGWQSMLYLPAFNVCSFHELAIHQDAGQPHSGLVFDTYKVSADLADRPLFVLLKAFGNVLPARNPNVTRVASESSKTASSWMPLYPTETNAYLLHTLLRVHIRWVDTLGLHLDYDKSTRTLSLFSCPSLCVAMLQSRGTIYSFASIEKSGIDPRADEEDISQFLQEVLLSLRLLFGQSAASRRLFRQIFQPTETLCHQVDALLPLICTMKKFNRPSGFIPEDRAIYFAARDFPVLYERIELIAKELKQAKPKSMADLLRDRRDTLQYWTFWLISIIGGASILLSFIQVVLQAIQLVRS</sequence>
<keyword evidence="3" id="KW-1185">Reference proteome</keyword>
<proteinExistence type="predicted"/>
<gene>
    <name evidence="2" type="ORF">PRK78_004680</name>
</gene>
<evidence type="ECO:0000256" key="1">
    <source>
        <dbReference type="SAM" id="Phobius"/>
    </source>
</evidence>
<name>A0AAF0DKN4_9EURO</name>